<evidence type="ECO:0000313" key="1">
    <source>
        <dbReference type="EMBL" id="VBB34666.1"/>
    </source>
</evidence>
<feature type="non-terminal residue" evidence="1">
    <location>
        <position position="1"/>
    </location>
</feature>
<organism evidence="1 2">
    <name type="scientific">Acanthocheilonema viteae</name>
    <name type="common">Filarial nematode worm</name>
    <name type="synonym">Dipetalonema viteae</name>
    <dbReference type="NCBI Taxonomy" id="6277"/>
    <lineage>
        <taxon>Eukaryota</taxon>
        <taxon>Metazoa</taxon>
        <taxon>Ecdysozoa</taxon>
        <taxon>Nematoda</taxon>
        <taxon>Chromadorea</taxon>
        <taxon>Rhabditida</taxon>
        <taxon>Spirurina</taxon>
        <taxon>Spiruromorpha</taxon>
        <taxon>Filarioidea</taxon>
        <taxon>Onchocercidae</taxon>
        <taxon>Acanthocheilonema</taxon>
    </lineage>
</organism>
<reference evidence="1 2" key="1">
    <citation type="submission" date="2018-08" db="EMBL/GenBank/DDBJ databases">
        <authorList>
            <person name="Laetsch R D."/>
            <person name="Stevens L."/>
            <person name="Kumar S."/>
            <person name="Blaxter L. M."/>
        </authorList>
    </citation>
    <scope>NUCLEOTIDE SEQUENCE [LARGE SCALE GENOMIC DNA]</scope>
</reference>
<sequence>DLKLFSFGNEIPESYQTTKVELGIKTSESEIITIDAYALNYLTGKLQVIKSNPYNLTRAISQKQLDESRGYWRRPDMLIWPTTLNLCPALLNLTDRTRYRAFNVAWPRTSHCNNEYVKFHLTFPCGINLLSRLGGERSKVLLQATAAETLSRIQLPQTWVIKPCNATPTYAGQQINSARKCKMKFDIFVIAVRRPRPCHVESTISRPIRQVKQGWAWLVLGSETAGESQIL</sequence>
<dbReference type="EMBL" id="UPTC01003871">
    <property type="protein sequence ID" value="VBB34666.1"/>
    <property type="molecule type" value="Genomic_DNA"/>
</dbReference>
<gene>
    <name evidence="1" type="ORF">NAV_LOCUS9457</name>
</gene>
<evidence type="ECO:0000313" key="2">
    <source>
        <dbReference type="Proteomes" id="UP000276991"/>
    </source>
</evidence>
<name>A0A498T0A9_ACAVI</name>
<accession>A0A498T0A9</accession>
<proteinExistence type="predicted"/>
<dbReference type="OrthoDB" id="5873669at2759"/>
<dbReference type="AlphaFoldDB" id="A0A498T0A9"/>
<dbReference type="Proteomes" id="UP000276991">
    <property type="component" value="Unassembled WGS sequence"/>
</dbReference>
<protein>
    <submittedName>
        <fullName evidence="1">Uncharacterized protein</fullName>
    </submittedName>
</protein>
<keyword evidence="2" id="KW-1185">Reference proteome</keyword>